<dbReference type="Proteomes" id="UP001054902">
    <property type="component" value="Unassembled WGS sequence"/>
</dbReference>
<gene>
    <name evidence="2" type="ORF">CTEN210_07727</name>
</gene>
<feature type="region of interest" description="Disordered" evidence="1">
    <location>
        <begin position="158"/>
        <end position="181"/>
    </location>
</feature>
<comment type="caution">
    <text evidence="2">The sequence shown here is derived from an EMBL/GenBank/DDBJ whole genome shotgun (WGS) entry which is preliminary data.</text>
</comment>
<reference evidence="2 3" key="1">
    <citation type="journal article" date="2021" name="Sci. Rep.">
        <title>The genome of the diatom Chaetoceros tenuissimus carries an ancient integrated fragment of an extant virus.</title>
        <authorList>
            <person name="Hongo Y."/>
            <person name="Kimura K."/>
            <person name="Takaki Y."/>
            <person name="Yoshida Y."/>
            <person name="Baba S."/>
            <person name="Kobayashi G."/>
            <person name="Nagasaki K."/>
            <person name="Hano T."/>
            <person name="Tomaru Y."/>
        </authorList>
    </citation>
    <scope>NUCLEOTIDE SEQUENCE [LARGE SCALE GENOMIC DNA]</scope>
    <source>
        <strain evidence="2 3">NIES-3715</strain>
    </source>
</reference>
<evidence type="ECO:0000256" key="1">
    <source>
        <dbReference type="SAM" id="MobiDB-lite"/>
    </source>
</evidence>
<dbReference type="EMBL" id="BLLK01000045">
    <property type="protein sequence ID" value="GFH51251.1"/>
    <property type="molecule type" value="Genomic_DNA"/>
</dbReference>
<accession>A0AAD3CS91</accession>
<evidence type="ECO:0000313" key="3">
    <source>
        <dbReference type="Proteomes" id="UP001054902"/>
    </source>
</evidence>
<name>A0AAD3CS91_9STRA</name>
<organism evidence="2 3">
    <name type="scientific">Chaetoceros tenuissimus</name>
    <dbReference type="NCBI Taxonomy" id="426638"/>
    <lineage>
        <taxon>Eukaryota</taxon>
        <taxon>Sar</taxon>
        <taxon>Stramenopiles</taxon>
        <taxon>Ochrophyta</taxon>
        <taxon>Bacillariophyta</taxon>
        <taxon>Coscinodiscophyceae</taxon>
        <taxon>Chaetocerotophycidae</taxon>
        <taxon>Chaetocerotales</taxon>
        <taxon>Chaetocerotaceae</taxon>
        <taxon>Chaetoceros</taxon>
    </lineage>
</organism>
<evidence type="ECO:0000313" key="2">
    <source>
        <dbReference type="EMBL" id="GFH51251.1"/>
    </source>
</evidence>
<protein>
    <submittedName>
        <fullName evidence="2">Uncharacterized protein</fullName>
    </submittedName>
</protein>
<proteinExistence type="predicted"/>
<sequence length="279" mass="31326">MGRGKRDPRMDKAVAARLLNPELSTFEALLDGGYVFRDRTEGQKDTEVLDSNGITLTNRKAHLNRRLRHLQKTENPNRKDTRMDKAVAARLLNPELSPYEALLDGGYIFAEGAGKLKGRKRGDNDFTIFDSDGNSLGQLKLQLHGHLSRVKKLLSEADDEDMPVGATPPLVDSHSTDDQYMDHQSTQPIQINANVQLILTATNLARQVVNNQKVIGNLIEMTPTQIEVHSRKQSAILHRKEIEEIGMTPYMENKIQIQTDALVQAHMLARLEEGISILY</sequence>
<keyword evidence="3" id="KW-1185">Reference proteome</keyword>
<dbReference type="AlphaFoldDB" id="A0AAD3CS91"/>